<organism evidence="1 2">
    <name type="scientific">Flagellimonas iocasae</name>
    <dbReference type="NCBI Taxonomy" id="2055905"/>
    <lineage>
        <taxon>Bacteria</taxon>
        <taxon>Pseudomonadati</taxon>
        <taxon>Bacteroidota</taxon>
        <taxon>Flavobacteriia</taxon>
        <taxon>Flavobacteriales</taxon>
        <taxon>Flavobacteriaceae</taxon>
        <taxon>Flagellimonas</taxon>
    </lineage>
</organism>
<name>A0ABW4XZC3_9FLAO</name>
<dbReference type="EMBL" id="JBHUHU010000001">
    <property type="protein sequence ID" value="MFD2099244.1"/>
    <property type="molecule type" value="Genomic_DNA"/>
</dbReference>
<gene>
    <name evidence="1" type="ORF">ACFSJE_05625</name>
</gene>
<evidence type="ECO:0000313" key="2">
    <source>
        <dbReference type="Proteomes" id="UP001597342"/>
    </source>
</evidence>
<comment type="caution">
    <text evidence="1">The sequence shown here is derived from an EMBL/GenBank/DDBJ whole genome shotgun (WGS) entry which is preliminary data.</text>
</comment>
<dbReference type="RefSeq" id="WP_379829991.1">
    <property type="nucleotide sequence ID" value="NZ_JBHUHU010000001.1"/>
</dbReference>
<dbReference type="Proteomes" id="UP001597342">
    <property type="component" value="Unassembled WGS sequence"/>
</dbReference>
<accession>A0ABW4XZC3</accession>
<keyword evidence="2" id="KW-1185">Reference proteome</keyword>
<sequence length="120" mass="14235">MKIFRTLVIALILGLVASWYFDIWHSPVETIDELIGTSYTFAEEEYFKESPQLYYDVNINHGLPEFDSFLLNEKDRLKDSIVQVYTWKYINHKKTIWVGKTSESDSQIIDAIRYKNDVQF</sequence>
<evidence type="ECO:0000313" key="1">
    <source>
        <dbReference type="EMBL" id="MFD2099244.1"/>
    </source>
</evidence>
<proteinExistence type="predicted"/>
<protein>
    <submittedName>
        <fullName evidence="1">Uncharacterized protein</fullName>
    </submittedName>
</protein>
<reference evidence="2" key="1">
    <citation type="journal article" date="2019" name="Int. J. Syst. Evol. Microbiol.">
        <title>The Global Catalogue of Microorganisms (GCM) 10K type strain sequencing project: providing services to taxonomists for standard genome sequencing and annotation.</title>
        <authorList>
            <consortium name="The Broad Institute Genomics Platform"/>
            <consortium name="The Broad Institute Genome Sequencing Center for Infectious Disease"/>
            <person name="Wu L."/>
            <person name="Ma J."/>
        </authorList>
    </citation>
    <scope>NUCLEOTIDE SEQUENCE [LARGE SCALE GENOMIC DNA]</scope>
    <source>
        <strain evidence="2">JCM 3389</strain>
    </source>
</reference>